<evidence type="ECO:0000256" key="5">
    <source>
        <dbReference type="ARBA" id="ARBA00022968"/>
    </source>
</evidence>
<dbReference type="Pfam" id="PF04573">
    <property type="entry name" value="SPC22"/>
    <property type="match status" value="1"/>
</dbReference>
<keyword evidence="3 10" id="KW-0812">Transmembrane</keyword>
<evidence type="ECO:0000256" key="8">
    <source>
        <dbReference type="ARBA" id="ARBA00029556"/>
    </source>
</evidence>
<reference evidence="11" key="1">
    <citation type="submission" date="2021-02" db="EMBL/GenBank/DDBJ databases">
        <authorList>
            <person name="Nowell W R."/>
        </authorList>
    </citation>
    <scope>NUCLEOTIDE SEQUENCE</scope>
</reference>
<dbReference type="Proteomes" id="UP000663870">
    <property type="component" value="Unassembled WGS sequence"/>
</dbReference>
<evidence type="ECO:0000256" key="4">
    <source>
        <dbReference type="ARBA" id="ARBA00022824"/>
    </source>
</evidence>
<keyword evidence="12" id="KW-1185">Reference proteome</keyword>
<evidence type="ECO:0000313" key="12">
    <source>
        <dbReference type="Proteomes" id="UP000663870"/>
    </source>
</evidence>
<evidence type="ECO:0000256" key="7">
    <source>
        <dbReference type="ARBA" id="ARBA00023136"/>
    </source>
</evidence>
<dbReference type="GO" id="GO:0006465">
    <property type="term" value="P:signal peptide processing"/>
    <property type="evidence" value="ECO:0007669"/>
    <property type="project" value="InterPro"/>
</dbReference>
<keyword evidence="7 10" id="KW-0472">Membrane</keyword>
<dbReference type="PIRSF" id="PIRSF016089">
    <property type="entry name" value="SPC22"/>
    <property type="match status" value="1"/>
</dbReference>
<comment type="similarity">
    <text evidence="2">Belongs to the SPCS3 family.</text>
</comment>
<evidence type="ECO:0000256" key="9">
    <source>
        <dbReference type="ARBA" id="ARBA00046080"/>
    </source>
</evidence>
<dbReference type="PANTHER" id="PTHR12804:SF0">
    <property type="entry name" value="SIGNAL PEPTIDASE COMPLEX SUBUNIT 3"/>
    <property type="match status" value="1"/>
</dbReference>
<evidence type="ECO:0000256" key="10">
    <source>
        <dbReference type="SAM" id="Phobius"/>
    </source>
</evidence>
<organism evidence="11 12">
    <name type="scientific">Rotaria sordida</name>
    <dbReference type="NCBI Taxonomy" id="392033"/>
    <lineage>
        <taxon>Eukaryota</taxon>
        <taxon>Metazoa</taxon>
        <taxon>Spiralia</taxon>
        <taxon>Gnathifera</taxon>
        <taxon>Rotifera</taxon>
        <taxon>Eurotatoria</taxon>
        <taxon>Bdelloidea</taxon>
        <taxon>Philodinida</taxon>
        <taxon>Philodinidae</taxon>
        <taxon>Rotaria</taxon>
    </lineage>
</organism>
<dbReference type="InterPro" id="IPR007653">
    <property type="entry name" value="SPC3"/>
</dbReference>
<proteinExistence type="inferred from homology"/>
<evidence type="ECO:0000313" key="11">
    <source>
        <dbReference type="EMBL" id="CAF0868476.1"/>
    </source>
</evidence>
<dbReference type="PANTHER" id="PTHR12804">
    <property type="entry name" value="MICROSOMAL SIGNAL PEPTIDASE 23 KD SUBUNIT SPC22/23"/>
    <property type="match status" value="1"/>
</dbReference>
<protein>
    <recommendedName>
        <fullName evidence="8">Signal peptidase complex subunit 3</fullName>
    </recommendedName>
</protein>
<name>A0A813XDM3_9BILA</name>
<keyword evidence="5" id="KW-0735">Signal-anchor</keyword>
<dbReference type="EMBL" id="CAJNOL010000127">
    <property type="protein sequence ID" value="CAF0868476.1"/>
    <property type="molecule type" value="Genomic_DNA"/>
</dbReference>
<accession>A0A813XDM3</accession>
<evidence type="ECO:0000256" key="2">
    <source>
        <dbReference type="ARBA" id="ARBA00009289"/>
    </source>
</evidence>
<keyword evidence="4" id="KW-0256">Endoplasmic reticulum</keyword>
<dbReference type="GO" id="GO:0045047">
    <property type="term" value="P:protein targeting to ER"/>
    <property type="evidence" value="ECO:0007669"/>
    <property type="project" value="TreeGrafter"/>
</dbReference>
<keyword evidence="6 10" id="KW-1133">Transmembrane helix</keyword>
<evidence type="ECO:0000256" key="6">
    <source>
        <dbReference type="ARBA" id="ARBA00022989"/>
    </source>
</evidence>
<comment type="function">
    <text evidence="9">Essential component of the signal peptidase complex (SPC) which catalyzes the cleavage of N-terminal signal sequences from nascent proteins as they are translocated into the lumen of the endoplasmic reticulum. Essential for the SPC catalytic activity, possibly by stabilizing and positioning the active center of the complex close to the lumenal surface.</text>
</comment>
<evidence type="ECO:0000256" key="3">
    <source>
        <dbReference type="ARBA" id="ARBA00022692"/>
    </source>
</evidence>
<dbReference type="GO" id="GO:0005787">
    <property type="term" value="C:signal peptidase complex"/>
    <property type="evidence" value="ECO:0007669"/>
    <property type="project" value="InterPro"/>
</dbReference>
<dbReference type="AlphaFoldDB" id="A0A813XDM3"/>
<gene>
    <name evidence="11" type="ORF">JXQ802_LOCUS7557</name>
</gene>
<evidence type="ECO:0000256" key="1">
    <source>
        <dbReference type="ARBA" id="ARBA00004648"/>
    </source>
</evidence>
<sequence length="92" mass="10921">MHTFINRLNNLFAFTVIVFAVLTIGVFLSTYFKQYHETLRTTANKSIVKHMIDFLVNRKKNDLGILQLDLDMYLNSLFDWNIKELFLYLIAE</sequence>
<comment type="subcellular location">
    <subcellularLocation>
        <location evidence="1">Endoplasmic reticulum membrane</location>
        <topology evidence="1">Single-pass type II membrane protein</topology>
    </subcellularLocation>
</comment>
<comment type="caution">
    <text evidence="11">The sequence shown here is derived from an EMBL/GenBank/DDBJ whole genome shotgun (WGS) entry which is preliminary data.</text>
</comment>
<feature type="transmembrane region" description="Helical" evidence="10">
    <location>
        <begin position="12"/>
        <end position="32"/>
    </location>
</feature>